<name>A0A0A6ZVA9_SHIDY</name>
<proteinExistence type="predicted"/>
<evidence type="ECO:0000313" key="2">
    <source>
        <dbReference type="EMBL" id="AHA65601.1"/>
    </source>
</evidence>
<sequence>MKLGMFCLPALGSPGGLFFCLILLLLVSKDAIR</sequence>
<reference evidence="2 3" key="1">
    <citation type="submission" date="2013-09" db="EMBL/GenBank/DDBJ databases">
        <title>Comparative genomics of Sd1617 to representative strains in evaluating its pathogenesis.</title>
        <authorList>
            <person name="Aksomboon Vongsawan A."/>
            <person name="Kapatral V."/>
            <person name="Vaisvil B."/>
            <person name="Serichantalergs O."/>
            <person name="Hale T.L."/>
            <person name="Mason C.J."/>
        </authorList>
    </citation>
    <scope>NUCLEOTIDE SEQUENCE [LARGE SCALE GENOMIC DNA]</scope>
    <source>
        <strain evidence="2 3">1617</strain>
    </source>
</reference>
<protein>
    <submittedName>
        <fullName evidence="2">Uncharacterized protein</fullName>
    </submittedName>
</protein>
<gene>
    <name evidence="2" type="ORF">Asd1617_02774</name>
</gene>
<evidence type="ECO:0000313" key="3">
    <source>
        <dbReference type="Proteomes" id="UP000031647"/>
    </source>
</evidence>
<dbReference type="Proteomes" id="UP000031647">
    <property type="component" value="Chromosome"/>
</dbReference>
<organism evidence="2 3">
    <name type="scientific">Shigella dysenteriae 1617</name>
    <dbReference type="NCBI Taxonomy" id="754093"/>
    <lineage>
        <taxon>Bacteria</taxon>
        <taxon>Pseudomonadati</taxon>
        <taxon>Pseudomonadota</taxon>
        <taxon>Gammaproteobacteria</taxon>
        <taxon>Enterobacterales</taxon>
        <taxon>Enterobacteriaceae</taxon>
        <taxon>Shigella</taxon>
    </lineage>
</organism>
<dbReference type="EMBL" id="CP006736">
    <property type="protein sequence ID" value="AHA65601.1"/>
    <property type="molecule type" value="Genomic_DNA"/>
</dbReference>
<dbReference type="PATRIC" id="fig|754093.4.peg.2703"/>
<feature type="transmembrane region" description="Helical" evidence="1">
    <location>
        <begin position="6"/>
        <end position="27"/>
    </location>
</feature>
<dbReference type="AlphaFoldDB" id="A0A0A6ZVA9"/>
<keyword evidence="1" id="KW-0472">Membrane</keyword>
<keyword evidence="1" id="KW-1133">Transmembrane helix</keyword>
<dbReference type="HOGENOM" id="CLU_3383786_0_0_6"/>
<keyword evidence="1" id="KW-0812">Transmembrane</keyword>
<dbReference type="KEGG" id="sdz:Asd1617_02774"/>
<accession>A0A0A6ZVA9</accession>
<evidence type="ECO:0000256" key="1">
    <source>
        <dbReference type="SAM" id="Phobius"/>
    </source>
</evidence>